<dbReference type="EMBL" id="BGPR01003507">
    <property type="protein sequence ID" value="GBM89033.1"/>
    <property type="molecule type" value="Genomic_DNA"/>
</dbReference>
<accession>A0A4Y2JFE0</accession>
<dbReference type="InterPro" id="IPR043502">
    <property type="entry name" value="DNA/RNA_pol_sf"/>
</dbReference>
<evidence type="ECO:0000313" key="1">
    <source>
        <dbReference type="EMBL" id="GBM89033.1"/>
    </source>
</evidence>
<dbReference type="Proteomes" id="UP000499080">
    <property type="component" value="Unassembled WGS sequence"/>
</dbReference>
<comment type="caution">
    <text evidence="1">The sequence shown here is derived from an EMBL/GenBank/DDBJ whole genome shotgun (WGS) entry which is preliminary data.</text>
</comment>
<proteinExistence type="predicted"/>
<dbReference type="PANTHER" id="PTHR47331:SF1">
    <property type="entry name" value="GAG-LIKE PROTEIN"/>
    <property type="match status" value="1"/>
</dbReference>
<reference evidence="1 2" key="1">
    <citation type="journal article" date="2019" name="Sci. Rep.">
        <title>Orb-weaving spider Araneus ventricosus genome elucidates the spidroin gene catalogue.</title>
        <authorList>
            <person name="Kono N."/>
            <person name="Nakamura H."/>
            <person name="Ohtoshi R."/>
            <person name="Moran D.A.P."/>
            <person name="Shinohara A."/>
            <person name="Yoshida Y."/>
            <person name="Fujiwara M."/>
            <person name="Mori M."/>
            <person name="Tomita M."/>
            <person name="Arakawa K."/>
        </authorList>
    </citation>
    <scope>NUCLEOTIDE SEQUENCE [LARGE SCALE GENOMIC DNA]</scope>
</reference>
<sequence>MCKNIGEKNCLKEYSAVYDEWEALEIIERVPEIEIINDAYYLPHRPVFKVSSTIKVSPVFRALARDGNGLSLNAYLYRGPNLRELILDVLDRFRTYPIALSADIEKDFLQISVTPEHRNFLKFSYNHENDEAVNRHCRVVFGMCSNPFLLAVTISDLLDNTLSEYVDFVLKLRHSFYIDNCVTGVSNVQEIESFVSKAREMISKGCFNLRGWESNVRNKAIFKYEGDTNVLSLVWNLDRDSLKCSVNNEILEKLTEMTKR</sequence>
<gene>
    <name evidence="1" type="ORF">AVEN_151919_1</name>
</gene>
<dbReference type="PANTHER" id="PTHR47331">
    <property type="entry name" value="PHD-TYPE DOMAIN-CONTAINING PROTEIN"/>
    <property type="match status" value="1"/>
</dbReference>
<organism evidence="1 2">
    <name type="scientific">Araneus ventricosus</name>
    <name type="common">Orbweaver spider</name>
    <name type="synonym">Epeira ventricosa</name>
    <dbReference type="NCBI Taxonomy" id="182803"/>
    <lineage>
        <taxon>Eukaryota</taxon>
        <taxon>Metazoa</taxon>
        <taxon>Ecdysozoa</taxon>
        <taxon>Arthropoda</taxon>
        <taxon>Chelicerata</taxon>
        <taxon>Arachnida</taxon>
        <taxon>Araneae</taxon>
        <taxon>Araneomorphae</taxon>
        <taxon>Entelegynae</taxon>
        <taxon>Araneoidea</taxon>
        <taxon>Araneidae</taxon>
        <taxon>Araneus</taxon>
    </lineage>
</organism>
<protein>
    <recommendedName>
        <fullName evidence="3">Reverse transcriptase domain-containing protein</fullName>
    </recommendedName>
</protein>
<evidence type="ECO:0008006" key="3">
    <source>
        <dbReference type="Google" id="ProtNLM"/>
    </source>
</evidence>
<evidence type="ECO:0000313" key="2">
    <source>
        <dbReference type="Proteomes" id="UP000499080"/>
    </source>
</evidence>
<dbReference type="GO" id="GO:0071897">
    <property type="term" value="P:DNA biosynthetic process"/>
    <property type="evidence" value="ECO:0007669"/>
    <property type="project" value="UniProtKB-ARBA"/>
</dbReference>
<dbReference type="AlphaFoldDB" id="A0A4Y2JFE0"/>
<keyword evidence="2" id="KW-1185">Reference proteome</keyword>
<dbReference type="SUPFAM" id="SSF56672">
    <property type="entry name" value="DNA/RNA polymerases"/>
    <property type="match status" value="1"/>
</dbReference>
<dbReference type="OrthoDB" id="6434677at2759"/>
<name>A0A4Y2JFE0_ARAVE</name>